<feature type="binding site" evidence="15">
    <location>
        <position position="9"/>
    </location>
    <ligand>
        <name>Mg(2+)</name>
        <dbReference type="ChEBI" id="CHEBI:18420"/>
    </ligand>
</feature>
<dbReference type="FunFam" id="3.40.1170.60:FF:000001">
    <property type="entry name" value="DNA polymerase IV"/>
    <property type="match status" value="1"/>
</dbReference>
<evidence type="ECO:0000256" key="8">
    <source>
        <dbReference type="ARBA" id="ARBA00022723"/>
    </source>
</evidence>
<sequence length="388" mass="43781">MGKVLFHIDLNAFYANAEILRNSALADQPIAVSGISRRGVVCTASYKAREYGVRSAMPLQQAYQLCPDLIVLPCDFNWYEACSQRFFQFIRQFTPFVEPASIDECYADMSETIKKFERPLDLAWLIQQRLLNEIGLPCSIGVAPNRFLAKMASDMRKPMGISVLRIQEVPKKLWPLDIREMQGIGKKTAPLLIENGIHTIGDFADPANERKIMQLLGKNAYTKILNARGQDSNKLCFDTSYQSISQSTTLDKDINDYDEVKNVFRRLAASLSQRARHENIKGKHLSVSIRYNDFSTIVRSCSLNNYTNDADVILENAYLLFDKNNESSLPIRHLGIALGSLYSSTSSVEQIDLFAQPETLSQQDILNELNKNLKSGSLVYASTLLQKK</sequence>
<evidence type="ECO:0000256" key="10">
    <source>
        <dbReference type="ARBA" id="ARBA00022842"/>
    </source>
</evidence>
<dbReference type="InterPro" id="IPR050116">
    <property type="entry name" value="DNA_polymerase-Y"/>
</dbReference>
<dbReference type="Gene3D" id="1.10.150.20">
    <property type="entry name" value="5' to 3' exonuclease, C-terminal subdomain"/>
    <property type="match status" value="1"/>
</dbReference>
<evidence type="ECO:0000313" key="17">
    <source>
        <dbReference type="EMBL" id="PXX76816.1"/>
    </source>
</evidence>
<keyword evidence="18" id="KW-1185">Reference proteome</keyword>
<dbReference type="GO" id="GO:0006261">
    <property type="term" value="P:DNA-templated DNA replication"/>
    <property type="evidence" value="ECO:0007669"/>
    <property type="project" value="UniProtKB-UniRule"/>
</dbReference>
<keyword evidence="10 15" id="KW-0460">Magnesium</keyword>
<evidence type="ECO:0000256" key="15">
    <source>
        <dbReference type="HAMAP-Rule" id="MF_01113"/>
    </source>
</evidence>
<comment type="caution">
    <text evidence="17">The sequence shown here is derived from an EMBL/GenBank/DDBJ whole genome shotgun (WGS) entry which is preliminary data.</text>
</comment>
<dbReference type="InterPro" id="IPR043502">
    <property type="entry name" value="DNA/RNA_pol_sf"/>
</dbReference>
<dbReference type="InterPro" id="IPR043128">
    <property type="entry name" value="Rev_trsase/Diguanyl_cyclase"/>
</dbReference>
<comment type="function">
    <text evidence="15">Poorly processive, error-prone DNA polymerase involved in untargeted mutagenesis. Copies undamaged DNA at stalled replication forks, which arise in vivo from mismatched or misaligned primer ends. These misaligned primers can be extended by PolIV. Exhibits no 3'-5' exonuclease (proofreading) activity. May be involved in translesional synthesis, in conjunction with the beta clamp from PolIII.</text>
</comment>
<dbReference type="PROSITE" id="PS50173">
    <property type="entry name" value="UMUC"/>
    <property type="match status" value="1"/>
</dbReference>
<dbReference type="EC" id="2.7.7.7" evidence="15"/>
<evidence type="ECO:0000256" key="5">
    <source>
        <dbReference type="ARBA" id="ARBA00022679"/>
    </source>
</evidence>
<dbReference type="PANTHER" id="PTHR11076">
    <property type="entry name" value="DNA REPAIR POLYMERASE UMUC / TRANSFERASE FAMILY MEMBER"/>
    <property type="match status" value="1"/>
</dbReference>
<evidence type="ECO:0000313" key="18">
    <source>
        <dbReference type="Proteomes" id="UP000247612"/>
    </source>
</evidence>
<keyword evidence="4 15" id="KW-0963">Cytoplasm</keyword>
<evidence type="ECO:0000256" key="9">
    <source>
        <dbReference type="ARBA" id="ARBA00022763"/>
    </source>
</evidence>
<protein>
    <recommendedName>
        <fullName evidence="15">DNA polymerase IV</fullName>
        <shortName evidence="15">Pol IV</shortName>
        <ecNumber evidence="15">2.7.7.7</ecNumber>
    </recommendedName>
</protein>
<keyword evidence="9 15" id="KW-0227">DNA damage</keyword>
<organism evidence="17 18">
    <name type="scientific">Dielma fastidiosa</name>
    <dbReference type="NCBI Taxonomy" id="1034346"/>
    <lineage>
        <taxon>Bacteria</taxon>
        <taxon>Bacillati</taxon>
        <taxon>Bacillota</taxon>
        <taxon>Erysipelotrichia</taxon>
        <taxon>Erysipelotrichales</taxon>
        <taxon>Erysipelotrichaceae</taxon>
        <taxon>Dielma</taxon>
    </lineage>
</organism>
<feature type="site" description="Substrate discrimination" evidence="15">
    <location>
        <position position="14"/>
    </location>
</feature>
<comment type="cofactor">
    <cofactor evidence="15">
        <name>Mg(2+)</name>
        <dbReference type="ChEBI" id="CHEBI:18420"/>
    </cofactor>
    <text evidence="15">Binds 2 magnesium ions per subunit.</text>
</comment>
<evidence type="ECO:0000256" key="2">
    <source>
        <dbReference type="ARBA" id="ARBA00010945"/>
    </source>
</evidence>
<comment type="subunit">
    <text evidence="15">Monomer.</text>
</comment>
<dbReference type="GO" id="GO:0003684">
    <property type="term" value="F:damaged DNA binding"/>
    <property type="evidence" value="ECO:0007669"/>
    <property type="project" value="InterPro"/>
</dbReference>
<comment type="subcellular location">
    <subcellularLocation>
        <location evidence="1 15">Cytoplasm</location>
    </subcellularLocation>
</comment>
<feature type="active site" evidence="15">
    <location>
        <position position="104"/>
    </location>
</feature>
<name>A0A318KM30_9FIRM</name>
<keyword evidence="11 15" id="KW-0239">DNA-directed DNA polymerase</keyword>
<evidence type="ECO:0000256" key="12">
    <source>
        <dbReference type="ARBA" id="ARBA00023125"/>
    </source>
</evidence>
<keyword evidence="6 15" id="KW-0548">Nucleotidyltransferase</keyword>
<comment type="similarity">
    <text evidence="2 15">Belongs to the DNA polymerase type-Y family.</text>
</comment>
<evidence type="ECO:0000256" key="13">
    <source>
        <dbReference type="ARBA" id="ARBA00023204"/>
    </source>
</evidence>
<gene>
    <name evidence="15" type="primary">dinB</name>
    <name evidence="17" type="ORF">DES51_11310</name>
</gene>
<keyword evidence="13 15" id="KW-0234">DNA repair</keyword>
<dbReference type="EMBL" id="QJKH01000013">
    <property type="protein sequence ID" value="PXX76816.1"/>
    <property type="molecule type" value="Genomic_DNA"/>
</dbReference>
<evidence type="ECO:0000256" key="4">
    <source>
        <dbReference type="ARBA" id="ARBA00022490"/>
    </source>
</evidence>
<dbReference type="InterPro" id="IPR024728">
    <property type="entry name" value="PolY_HhH_motif"/>
</dbReference>
<dbReference type="Gene3D" id="3.40.1170.60">
    <property type="match status" value="1"/>
</dbReference>
<dbReference type="Proteomes" id="UP000247612">
    <property type="component" value="Unassembled WGS sequence"/>
</dbReference>
<keyword evidence="12 15" id="KW-0238">DNA-binding</keyword>
<keyword evidence="5 15" id="KW-0808">Transferase</keyword>
<dbReference type="OrthoDB" id="9808813at2"/>
<keyword evidence="7 15" id="KW-0235">DNA replication</keyword>
<comment type="catalytic activity">
    <reaction evidence="14 15">
        <text>DNA(n) + a 2'-deoxyribonucleoside 5'-triphosphate = DNA(n+1) + diphosphate</text>
        <dbReference type="Rhea" id="RHEA:22508"/>
        <dbReference type="Rhea" id="RHEA-COMP:17339"/>
        <dbReference type="Rhea" id="RHEA-COMP:17340"/>
        <dbReference type="ChEBI" id="CHEBI:33019"/>
        <dbReference type="ChEBI" id="CHEBI:61560"/>
        <dbReference type="ChEBI" id="CHEBI:173112"/>
        <dbReference type="EC" id="2.7.7.7"/>
    </reaction>
</comment>
<dbReference type="AlphaFoldDB" id="A0A318KM30"/>
<dbReference type="HAMAP" id="MF_01113">
    <property type="entry name" value="DNApol_IV"/>
    <property type="match status" value="1"/>
</dbReference>
<dbReference type="PANTHER" id="PTHR11076:SF33">
    <property type="entry name" value="DNA POLYMERASE KAPPA"/>
    <property type="match status" value="1"/>
</dbReference>
<keyword evidence="3 15" id="KW-0515">Mutator protein</keyword>
<dbReference type="GO" id="GO:0006281">
    <property type="term" value="P:DNA repair"/>
    <property type="evidence" value="ECO:0007669"/>
    <property type="project" value="UniProtKB-UniRule"/>
</dbReference>
<dbReference type="Gene3D" id="3.30.70.270">
    <property type="match status" value="1"/>
</dbReference>
<feature type="binding site" evidence="15">
    <location>
        <position position="103"/>
    </location>
    <ligand>
        <name>Mg(2+)</name>
        <dbReference type="ChEBI" id="CHEBI:18420"/>
    </ligand>
</feature>
<dbReference type="InterPro" id="IPR022880">
    <property type="entry name" value="DNApol_IV"/>
</dbReference>
<dbReference type="InterPro" id="IPR036775">
    <property type="entry name" value="DNA_pol_Y-fam_lit_finger_sf"/>
</dbReference>
<reference evidence="17 18" key="1">
    <citation type="submission" date="2018-05" db="EMBL/GenBank/DDBJ databases">
        <title>Genomic Encyclopedia of Type Strains, Phase IV (KMG-IV): sequencing the most valuable type-strain genomes for metagenomic binning, comparative biology and taxonomic classification.</title>
        <authorList>
            <person name="Goeker M."/>
        </authorList>
    </citation>
    <scope>NUCLEOTIDE SEQUENCE [LARGE SCALE GENOMIC DNA]</scope>
    <source>
        <strain evidence="17 18">JC118</strain>
    </source>
</reference>
<keyword evidence="8 15" id="KW-0479">Metal-binding</keyword>
<evidence type="ECO:0000256" key="14">
    <source>
        <dbReference type="ARBA" id="ARBA00049244"/>
    </source>
</evidence>
<evidence type="ECO:0000256" key="7">
    <source>
        <dbReference type="ARBA" id="ARBA00022705"/>
    </source>
</evidence>
<evidence type="ECO:0000259" key="16">
    <source>
        <dbReference type="PROSITE" id="PS50173"/>
    </source>
</evidence>
<dbReference type="Gene3D" id="3.30.1490.100">
    <property type="entry name" value="DNA polymerase, Y-family, little finger domain"/>
    <property type="match status" value="1"/>
</dbReference>
<feature type="domain" description="UmuC" evidence="16">
    <location>
        <begin position="5"/>
        <end position="185"/>
    </location>
</feature>
<dbReference type="InterPro" id="IPR001126">
    <property type="entry name" value="UmuC"/>
</dbReference>
<dbReference type="CDD" id="cd03586">
    <property type="entry name" value="PolY_Pol_IV_kappa"/>
    <property type="match status" value="1"/>
</dbReference>
<dbReference type="GO" id="GO:0003887">
    <property type="term" value="F:DNA-directed DNA polymerase activity"/>
    <property type="evidence" value="ECO:0007669"/>
    <property type="project" value="UniProtKB-UniRule"/>
</dbReference>
<accession>A0A318KM30</accession>
<dbReference type="GO" id="GO:0000287">
    <property type="term" value="F:magnesium ion binding"/>
    <property type="evidence" value="ECO:0007669"/>
    <property type="project" value="UniProtKB-UniRule"/>
</dbReference>
<dbReference type="Pfam" id="PF00817">
    <property type="entry name" value="IMS"/>
    <property type="match status" value="1"/>
</dbReference>
<dbReference type="InterPro" id="IPR017961">
    <property type="entry name" value="DNA_pol_Y-fam_little_finger"/>
</dbReference>
<evidence type="ECO:0000256" key="3">
    <source>
        <dbReference type="ARBA" id="ARBA00022457"/>
    </source>
</evidence>
<evidence type="ECO:0000256" key="6">
    <source>
        <dbReference type="ARBA" id="ARBA00022695"/>
    </source>
</evidence>
<dbReference type="Pfam" id="PF11798">
    <property type="entry name" value="IMS_HHH"/>
    <property type="match status" value="1"/>
</dbReference>
<dbReference type="RefSeq" id="WP_022939599.1">
    <property type="nucleotide sequence ID" value="NZ_CABKRQ010000011.1"/>
</dbReference>
<evidence type="ECO:0000256" key="11">
    <source>
        <dbReference type="ARBA" id="ARBA00022932"/>
    </source>
</evidence>
<proteinExistence type="inferred from homology"/>
<dbReference type="NCBIfam" id="NF002677">
    <property type="entry name" value="PRK02406.1"/>
    <property type="match status" value="1"/>
</dbReference>
<dbReference type="SUPFAM" id="SSF100879">
    <property type="entry name" value="Lesion bypass DNA polymerase (Y-family), little finger domain"/>
    <property type="match status" value="1"/>
</dbReference>
<evidence type="ECO:0000256" key="1">
    <source>
        <dbReference type="ARBA" id="ARBA00004496"/>
    </source>
</evidence>
<dbReference type="GO" id="GO:0042276">
    <property type="term" value="P:error-prone translesion synthesis"/>
    <property type="evidence" value="ECO:0007669"/>
    <property type="project" value="TreeGrafter"/>
</dbReference>
<dbReference type="Pfam" id="PF11799">
    <property type="entry name" value="IMS_C"/>
    <property type="match status" value="1"/>
</dbReference>
<dbReference type="GO" id="GO:0005829">
    <property type="term" value="C:cytosol"/>
    <property type="evidence" value="ECO:0007669"/>
    <property type="project" value="TreeGrafter"/>
</dbReference>
<dbReference type="GO" id="GO:0009432">
    <property type="term" value="P:SOS response"/>
    <property type="evidence" value="ECO:0007669"/>
    <property type="project" value="TreeGrafter"/>
</dbReference>
<dbReference type="SUPFAM" id="SSF56672">
    <property type="entry name" value="DNA/RNA polymerases"/>
    <property type="match status" value="1"/>
</dbReference>
<dbReference type="STRING" id="1034346.GCA_000313565_03321"/>